<sequence length="70" mass="7827">MEKIEMVKRTCALLNIEGKSQLTFKRPTSTCIVSSSQSDHSVMIIPFCPWLSLGQSADLQEANVHLYSVQ</sequence>
<evidence type="ECO:0000313" key="1">
    <source>
        <dbReference type="EMBL" id="KAK3742374.1"/>
    </source>
</evidence>
<name>A0AAE0YDP7_9GAST</name>
<evidence type="ECO:0000313" key="2">
    <source>
        <dbReference type="Proteomes" id="UP001283361"/>
    </source>
</evidence>
<dbReference type="Proteomes" id="UP001283361">
    <property type="component" value="Unassembled WGS sequence"/>
</dbReference>
<proteinExistence type="predicted"/>
<gene>
    <name evidence="1" type="ORF">RRG08_013621</name>
</gene>
<organism evidence="1 2">
    <name type="scientific">Elysia crispata</name>
    <name type="common">lettuce slug</name>
    <dbReference type="NCBI Taxonomy" id="231223"/>
    <lineage>
        <taxon>Eukaryota</taxon>
        <taxon>Metazoa</taxon>
        <taxon>Spiralia</taxon>
        <taxon>Lophotrochozoa</taxon>
        <taxon>Mollusca</taxon>
        <taxon>Gastropoda</taxon>
        <taxon>Heterobranchia</taxon>
        <taxon>Euthyneura</taxon>
        <taxon>Panpulmonata</taxon>
        <taxon>Sacoglossa</taxon>
        <taxon>Placobranchoidea</taxon>
        <taxon>Plakobranchidae</taxon>
        <taxon>Elysia</taxon>
    </lineage>
</organism>
<reference evidence="1" key="1">
    <citation type="journal article" date="2023" name="G3 (Bethesda)">
        <title>A reference genome for the long-term kleptoplast-retaining sea slug Elysia crispata morphotype clarki.</title>
        <authorList>
            <person name="Eastman K.E."/>
            <person name="Pendleton A.L."/>
            <person name="Shaikh M.A."/>
            <person name="Suttiyut T."/>
            <person name="Ogas R."/>
            <person name="Tomko P."/>
            <person name="Gavelis G."/>
            <person name="Widhalm J.R."/>
            <person name="Wisecaver J.H."/>
        </authorList>
    </citation>
    <scope>NUCLEOTIDE SEQUENCE</scope>
    <source>
        <strain evidence="1">ECLA1</strain>
    </source>
</reference>
<comment type="caution">
    <text evidence="1">The sequence shown here is derived from an EMBL/GenBank/DDBJ whole genome shotgun (WGS) entry which is preliminary data.</text>
</comment>
<protein>
    <submittedName>
        <fullName evidence="1">Uncharacterized protein</fullName>
    </submittedName>
</protein>
<dbReference type="AlphaFoldDB" id="A0AAE0YDP7"/>
<keyword evidence="2" id="KW-1185">Reference proteome</keyword>
<dbReference type="EMBL" id="JAWDGP010006360">
    <property type="protein sequence ID" value="KAK3742374.1"/>
    <property type="molecule type" value="Genomic_DNA"/>
</dbReference>
<accession>A0AAE0YDP7</accession>